<protein>
    <recommendedName>
        <fullName evidence="2">RNase H type-1 domain-containing protein</fullName>
    </recommendedName>
</protein>
<reference evidence="4" key="1">
    <citation type="submission" date="2017-03" db="EMBL/GenBank/DDBJ databases">
        <title>Phytopthora megakarya and P. palmivora, two closely related causual agents of cacao black pod achieved similar genome size and gene model numbers by different mechanisms.</title>
        <authorList>
            <person name="Ali S."/>
            <person name="Shao J."/>
            <person name="Larry D.J."/>
            <person name="Kronmiller B."/>
            <person name="Shen D."/>
            <person name="Strem M.D."/>
            <person name="Melnick R.L."/>
            <person name="Guiltinan M.J."/>
            <person name="Tyler B.M."/>
            <person name="Meinhardt L.W."/>
            <person name="Bailey B.A."/>
        </authorList>
    </citation>
    <scope>NUCLEOTIDE SEQUENCE [LARGE SCALE GENOMIC DNA]</scope>
    <source>
        <strain evidence="4">zdho120</strain>
    </source>
</reference>
<gene>
    <name evidence="3" type="ORF">PHMEG_0004814</name>
</gene>
<name>A0A225WT05_9STRA</name>
<dbReference type="EMBL" id="NBNE01000294">
    <property type="protein sequence ID" value="OWZ20752.1"/>
    <property type="molecule type" value="Genomic_DNA"/>
</dbReference>
<dbReference type="InterPro" id="IPR002156">
    <property type="entry name" value="RNaseH_domain"/>
</dbReference>
<dbReference type="GO" id="GO:0003676">
    <property type="term" value="F:nucleic acid binding"/>
    <property type="evidence" value="ECO:0007669"/>
    <property type="project" value="InterPro"/>
</dbReference>
<dbReference type="Gene3D" id="3.30.420.10">
    <property type="entry name" value="Ribonuclease H-like superfamily/Ribonuclease H"/>
    <property type="match status" value="1"/>
</dbReference>
<dbReference type="Pfam" id="PF13456">
    <property type="entry name" value="RVT_3"/>
    <property type="match status" value="1"/>
</dbReference>
<evidence type="ECO:0000313" key="3">
    <source>
        <dbReference type="EMBL" id="OWZ20752.1"/>
    </source>
</evidence>
<organism evidence="3 4">
    <name type="scientific">Phytophthora megakarya</name>
    <dbReference type="NCBI Taxonomy" id="4795"/>
    <lineage>
        <taxon>Eukaryota</taxon>
        <taxon>Sar</taxon>
        <taxon>Stramenopiles</taxon>
        <taxon>Oomycota</taxon>
        <taxon>Peronosporomycetes</taxon>
        <taxon>Peronosporales</taxon>
        <taxon>Peronosporaceae</taxon>
        <taxon>Phytophthora</taxon>
    </lineage>
</organism>
<sequence length="303" mass="33572">MDCALAQLLQPGLTSFVDLEDSLATLTPPMKGSSTVRIDPQLLYARLPITTVSAYLEATIVNLAEYSGMNNRIQAALDIGATNLVIVGDLRLAIQQPLGVIACKKEPRMTQLNRHRELVARLKSVKYLHAVREYNTSADSLATEASENKASSVIPTGPRLAELRSLNRIQEIIYASITESSVDKPSISITQSQVQTRHLRHTKPSQRSGTVPEIFGFVREDQREKGNLTVTTRLQAKSKPKRVRFADKTSVADEENTPQRDEANSVPTDDSVHPEAELPRVTVPNPVSPNTEDVDRLMDQRER</sequence>
<feature type="compositionally biased region" description="Basic and acidic residues" evidence="1">
    <location>
        <begin position="293"/>
        <end position="303"/>
    </location>
</feature>
<feature type="domain" description="RNase H type-1" evidence="2">
    <location>
        <begin position="61"/>
        <end position="145"/>
    </location>
</feature>
<evidence type="ECO:0000259" key="2">
    <source>
        <dbReference type="Pfam" id="PF13456"/>
    </source>
</evidence>
<evidence type="ECO:0000313" key="4">
    <source>
        <dbReference type="Proteomes" id="UP000198211"/>
    </source>
</evidence>
<comment type="caution">
    <text evidence="3">The sequence shown here is derived from an EMBL/GenBank/DDBJ whole genome shotgun (WGS) entry which is preliminary data.</text>
</comment>
<dbReference type="AlphaFoldDB" id="A0A225WT05"/>
<dbReference type="GO" id="GO:0004523">
    <property type="term" value="F:RNA-DNA hybrid ribonuclease activity"/>
    <property type="evidence" value="ECO:0007669"/>
    <property type="project" value="InterPro"/>
</dbReference>
<evidence type="ECO:0000256" key="1">
    <source>
        <dbReference type="SAM" id="MobiDB-lite"/>
    </source>
</evidence>
<feature type="region of interest" description="Disordered" evidence="1">
    <location>
        <begin position="237"/>
        <end position="303"/>
    </location>
</feature>
<dbReference type="InterPro" id="IPR036397">
    <property type="entry name" value="RNaseH_sf"/>
</dbReference>
<feature type="compositionally biased region" description="Basic and acidic residues" evidence="1">
    <location>
        <begin position="244"/>
        <end position="263"/>
    </location>
</feature>
<keyword evidence="4" id="KW-1185">Reference proteome</keyword>
<proteinExistence type="predicted"/>
<dbReference type="Proteomes" id="UP000198211">
    <property type="component" value="Unassembled WGS sequence"/>
</dbReference>
<accession>A0A225WT05</accession>
<dbReference type="OrthoDB" id="1730596at2759"/>